<dbReference type="InterPro" id="IPR020904">
    <property type="entry name" value="Sc_DH/Rdtase_CS"/>
</dbReference>
<dbReference type="GO" id="GO:0003690">
    <property type="term" value="F:double-stranded DNA binding"/>
    <property type="evidence" value="ECO:0007669"/>
    <property type="project" value="TreeGrafter"/>
</dbReference>
<dbReference type="Gene3D" id="1.10.10.2030">
    <property type="entry name" value="DNA/RNA-binding protein Kin17, conserved domain"/>
    <property type="match status" value="1"/>
</dbReference>
<proteinExistence type="inferred from homology"/>
<dbReference type="Pfam" id="PF13561">
    <property type="entry name" value="adh_short_C2"/>
    <property type="match status" value="1"/>
</dbReference>
<dbReference type="SMART" id="SM01007">
    <property type="entry name" value="Aldolase_II"/>
    <property type="match status" value="1"/>
</dbReference>
<dbReference type="PANTHER" id="PTHR12805:SF0">
    <property type="entry name" value="DNA_RNA-BINDING PROTEIN KIN17"/>
    <property type="match status" value="1"/>
</dbReference>
<dbReference type="InParanoid" id="A0A2R5GFJ5"/>
<organism evidence="6 7">
    <name type="scientific">Hondaea fermentalgiana</name>
    <dbReference type="NCBI Taxonomy" id="2315210"/>
    <lineage>
        <taxon>Eukaryota</taxon>
        <taxon>Sar</taxon>
        <taxon>Stramenopiles</taxon>
        <taxon>Bigyra</taxon>
        <taxon>Labyrinthulomycetes</taxon>
        <taxon>Thraustochytrida</taxon>
        <taxon>Thraustochytriidae</taxon>
        <taxon>Hondaea</taxon>
    </lineage>
</organism>
<dbReference type="GO" id="GO:0006974">
    <property type="term" value="P:DNA damage response"/>
    <property type="evidence" value="ECO:0007669"/>
    <property type="project" value="TreeGrafter"/>
</dbReference>
<dbReference type="EMBL" id="BEYU01000053">
    <property type="protein sequence ID" value="GBG29099.1"/>
    <property type="molecule type" value="Genomic_DNA"/>
</dbReference>
<dbReference type="InterPro" id="IPR019447">
    <property type="entry name" value="DNA/RNA-bd_Kin17_WH-like_dom"/>
</dbReference>
<dbReference type="Proteomes" id="UP000241890">
    <property type="component" value="Unassembled WGS sequence"/>
</dbReference>
<evidence type="ECO:0000256" key="3">
    <source>
        <dbReference type="ARBA" id="ARBA00022771"/>
    </source>
</evidence>
<dbReference type="PROSITE" id="PS00061">
    <property type="entry name" value="ADH_SHORT"/>
    <property type="match status" value="1"/>
</dbReference>
<comment type="caution">
    <text evidence="6">The sequence shown here is derived from an EMBL/GenBank/DDBJ whole genome shotgun (WGS) entry which is preliminary data.</text>
</comment>
<dbReference type="InterPro" id="IPR038254">
    <property type="entry name" value="KIN17_WH-like_sf"/>
</dbReference>
<dbReference type="InterPro" id="IPR036236">
    <property type="entry name" value="Znf_C2H2_sf"/>
</dbReference>
<feature type="domain" description="C2H2-type" evidence="5">
    <location>
        <begin position="34"/>
        <end position="56"/>
    </location>
</feature>
<dbReference type="FunFam" id="1.10.10.2030:FF:000001">
    <property type="entry name" value="DNA/RNA-binding protein KIN17, putative"/>
    <property type="match status" value="1"/>
</dbReference>
<dbReference type="GO" id="GO:0006260">
    <property type="term" value="P:DNA replication"/>
    <property type="evidence" value="ECO:0007669"/>
    <property type="project" value="TreeGrafter"/>
</dbReference>
<name>A0A2R5GFJ5_9STRA</name>
<evidence type="ECO:0000256" key="2">
    <source>
        <dbReference type="ARBA" id="ARBA00022723"/>
    </source>
</evidence>
<dbReference type="PROSITE" id="PS00028">
    <property type="entry name" value="ZINC_FINGER_C2H2_1"/>
    <property type="match status" value="1"/>
</dbReference>
<dbReference type="Gene3D" id="2.30.30.140">
    <property type="match status" value="1"/>
</dbReference>
<dbReference type="InterPro" id="IPR036409">
    <property type="entry name" value="Aldolase_II/adducin_N_sf"/>
</dbReference>
<dbReference type="NCBIfam" id="NF006192">
    <property type="entry name" value="PRK08324.1-6"/>
    <property type="match status" value="1"/>
</dbReference>
<dbReference type="InterPro" id="IPR037321">
    <property type="entry name" value="KIN17-like"/>
</dbReference>
<evidence type="ECO:0000313" key="7">
    <source>
        <dbReference type="Proteomes" id="UP000241890"/>
    </source>
</evidence>
<evidence type="ECO:0000256" key="4">
    <source>
        <dbReference type="ARBA" id="ARBA00022833"/>
    </source>
</evidence>
<dbReference type="InterPro" id="IPR036291">
    <property type="entry name" value="NAD(P)-bd_dom_sf"/>
</dbReference>
<dbReference type="Gene3D" id="3.40.225.10">
    <property type="entry name" value="Class II aldolase/adducin N-terminal domain"/>
    <property type="match status" value="1"/>
</dbReference>
<keyword evidence="2" id="KW-0479">Metal-binding</keyword>
<keyword evidence="4" id="KW-0862">Zinc</keyword>
<dbReference type="InterPro" id="IPR056767">
    <property type="entry name" value="C2H2-Znf_KIN17"/>
</dbReference>
<dbReference type="AlphaFoldDB" id="A0A2R5GFJ5"/>
<dbReference type="SUPFAM" id="SSF53639">
    <property type="entry name" value="AraD/HMP-PK domain-like"/>
    <property type="match status" value="1"/>
</dbReference>
<sequence length="1096" mass="120036">MGGKSKQGKALPGSAKAVANKMKARGLGKLRFYCQMCEKQCRDENGFKCHCMSEAHIRKMQLFASNQNKFLDEFSSRFEKGYVDLLSRRHQSKFVDANAVYNEYIQEREHVHMNATRWATLTQFVKYLVEESIVRAEETERGFRIQWINRDPTHVQRQLDLEKVKKRKFDLDDEDRRRKLLEMQQKALASTDQVPVVAPSQLDESSRAQLGKVRVSLQDASALRKRRRRLPQGEANGLIDGSWLVPGLVVKIISSKVGNGNLKKCKAIVVRATRSESSGKVKAELQLMDDPDEVVWAKESHLETVLPDVGGPVLIVSKKSDMALRGQRGIMKGLLEDQFKARVCVQGSSTDVALDYENVCRYFDLGSGVSQGPVHVKEVAYPVYDEAEAKAYCERFPEAPAELAIRCYTSNLIGREASLVLHGGGNTSVKLKSKTRVGDEVDVLCVKGSGYNLDSIIPKGFPQVDLVHLRRLLELDSMTDPEMVNEFRTHMLDASSPNPSVETLLHALLPARFVDHSHADAIVALADHSVEEATRLFTEAFGGELKFAVVPYHIPGFPLAGAARKVLAEAGDDLDCLILLKHGLFTWGEEARDSYEKHIKAVNLAERYLASREHNALTLRPRKEPSAAFFDRATSVLRGVFAEFSGDVDGGAGWILAYRDSPEVAAFAQSEECDKLSQIGCITPDHVIRTKQVPLVIRGLEQGRFYGEGEDPAGVAETPEGDKALRTYLREQMQAYVDRYHEYFRSNNERVGGTKQELDPLPRVLLVEHFGLFTVARDAKSCSIAADIYEHTVPTLVSSLESSGTFEPVNTEEIFDVEYWSLEQAKLKLGAKAAGALHGKVALITGGGSGIGLQTAVHFAKAGASVFIVDLLPERVSEGVAAVAQATKNKFAVAGAIADVSDPAQVEEAFHKLCVAFGGVDIVVSNAGIVVQAAPGLASVDPAALKKSMDINFYGHHWVSSAGVRRMVAQGTGGALLYNISKAPLNPGPKLGPYCVAKAAALGLMRQYCVEYGDRGIRSNAVNADRVRTNLFDIALVEKRAQARGLTAEQYFKSNLLSVEVSADDVAQAFLSLATARSTTGSIYTVDGGNIAAAPR</sequence>
<dbReference type="Gene3D" id="3.40.50.720">
    <property type="entry name" value="NAD(P)-binding Rossmann-like Domain"/>
    <property type="match status" value="1"/>
</dbReference>
<comment type="similarity">
    <text evidence="1">Belongs to the KIN17 family.</text>
</comment>
<dbReference type="PANTHER" id="PTHR12805">
    <property type="entry name" value="KIN17 KIN, ANTIGENIC DETERMINANT OF RECA PROTEIN HOMOLOG"/>
    <property type="match status" value="1"/>
</dbReference>
<keyword evidence="7" id="KW-1185">Reference proteome</keyword>
<protein>
    <submittedName>
        <fullName evidence="6">DNA/RNA-binding protein KIN17</fullName>
    </submittedName>
</protein>
<dbReference type="InterPro" id="IPR013087">
    <property type="entry name" value="Znf_C2H2_type"/>
</dbReference>
<dbReference type="InterPro" id="IPR002347">
    <property type="entry name" value="SDR_fam"/>
</dbReference>
<dbReference type="Pfam" id="PF25095">
    <property type="entry name" value="C2H2-zf_KIN17"/>
    <property type="match status" value="1"/>
</dbReference>
<gene>
    <name evidence="6" type="ORF">FCC1311_053222</name>
</gene>
<evidence type="ECO:0000256" key="1">
    <source>
        <dbReference type="ARBA" id="ARBA00008517"/>
    </source>
</evidence>
<dbReference type="SUPFAM" id="SSF51735">
    <property type="entry name" value="NAD(P)-binding Rossmann-fold domains"/>
    <property type="match status" value="1"/>
</dbReference>
<evidence type="ECO:0000313" key="6">
    <source>
        <dbReference type="EMBL" id="GBG29099.1"/>
    </source>
</evidence>
<dbReference type="GO" id="GO:0008270">
    <property type="term" value="F:zinc ion binding"/>
    <property type="evidence" value="ECO:0007669"/>
    <property type="project" value="UniProtKB-KW"/>
</dbReference>
<dbReference type="SMART" id="SM01253">
    <property type="entry name" value="Kin17_mid"/>
    <property type="match status" value="1"/>
</dbReference>
<dbReference type="InterPro" id="IPR001303">
    <property type="entry name" value="Aldolase_II/adducin_N"/>
</dbReference>
<dbReference type="SUPFAM" id="SSF57667">
    <property type="entry name" value="beta-beta-alpha zinc fingers"/>
    <property type="match status" value="1"/>
</dbReference>
<dbReference type="Pfam" id="PF10357">
    <property type="entry name" value="WH_KIN17"/>
    <property type="match status" value="1"/>
</dbReference>
<keyword evidence="3" id="KW-0863">Zinc-finger</keyword>
<evidence type="ECO:0000259" key="5">
    <source>
        <dbReference type="PROSITE" id="PS00028"/>
    </source>
</evidence>
<accession>A0A2R5GFJ5</accession>
<reference evidence="6 7" key="1">
    <citation type="submission" date="2017-12" db="EMBL/GenBank/DDBJ databases">
        <title>Sequencing, de novo assembly and annotation of complete genome of a new Thraustochytrid species, strain FCC1311.</title>
        <authorList>
            <person name="Sedici K."/>
            <person name="Godart F."/>
            <person name="Aiese Cigliano R."/>
            <person name="Sanseverino W."/>
            <person name="Barakat M."/>
            <person name="Ortet P."/>
            <person name="Marechal E."/>
            <person name="Cagnac O."/>
            <person name="Amato A."/>
        </authorList>
    </citation>
    <scope>NUCLEOTIDE SEQUENCE [LARGE SCALE GENOMIC DNA]</scope>
</reference>
<dbReference type="OrthoDB" id="10266249at2759"/>
<dbReference type="Pfam" id="PF00596">
    <property type="entry name" value="Aldolase_II"/>
    <property type="match status" value="1"/>
</dbReference>
<dbReference type="GO" id="GO:0005634">
    <property type="term" value="C:nucleus"/>
    <property type="evidence" value="ECO:0007669"/>
    <property type="project" value="TreeGrafter"/>
</dbReference>
<dbReference type="PRINTS" id="PR00081">
    <property type="entry name" value="GDHRDH"/>
</dbReference>